<accession>A0A1J9SE40</accession>
<feature type="domain" description="Matrin-type" evidence="13">
    <location>
        <begin position="51"/>
        <end position="81"/>
    </location>
</feature>
<dbReference type="OrthoDB" id="24683at2759"/>
<keyword evidence="8" id="KW-0539">Nucleus</keyword>
<dbReference type="InterPro" id="IPR051879">
    <property type="entry name" value="C2H2-ZF_Maturation_Protein"/>
</dbReference>
<evidence type="ECO:0000256" key="2">
    <source>
        <dbReference type="ARBA" id="ARBA00004496"/>
    </source>
</evidence>
<dbReference type="Pfam" id="PF12171">
    <property type="entry name" value="zf-C2H2_jaz"/>
    <property type="match status" value="1"/>
</dbReference>
<dbReference type="FunFam" id="3.30.160.60:FF:000299">
    <property type="entry name" value="Zinc finger protein 593"/>
    <property type="match status" value="1"/>
</dbReference>
<dbReference type="PANTHER" id="PTHR46095">
    <property type="entry name" value="ZINC FINGER PROTEIN 593"/>
    <property type="match status" value="1"/>
</dbReference>
<comment type="similarity">
    <text evidence="9">Belongs to the ZNF593/BUD20 C2H2-type zinc-finger protein family.</text>
</comment>
<dbReference type="Proteomes" id="UP000183809">
    <property type="component" value="Unassembled WGS sequence"/>
</dbReference>
<evidence type="ECO:0000256" key="10">
    <source>
        <dbReference type="PROSITE-ProRule" id="PRU00042"/>
    </source>
</evidence>
<organism evidence="14 15">
    <name type="scientific">Diplodia corticola</name>
    <dbReference type="NCBI Taxonomy" id="236234"/>
    <lineage>
        <taxon>Eukaryota</taxon>
        <taxon>Fungi</taxon>
        <taxon>Dikarya</taxon>
        <taxon>Ascomycota</taxon>
        <taxon>Pezizomycotina</taxon>
        <taxon>Dothideomycetes</taxon>
        <taxon>Dothideomycetes incertae sedis</taxon>
        <taxon>Botryosphaeriales</taxon>
        <taxon>Botryosphaeriaceae</taxon>
        <taxon>Diplodia</taxon>
    </lineage>
</organism>
<feature type="compositionally biased region" description="Polar residues" evidence="11">
    <location>
        <begin position="101"/>
        <end position="112"/>
    </location>
</feature>
<evidence type="ECO:0000256" key="8">
    <source>
        <dbReference type="ARBA" id="ARBA00023242"/>
    </source>
</evidence>
<dbReference type="SUPFAM" id="SSF57667">
    <property type="entry name" value="beta-beta-alpha zinc fingers"/>
    <property type="match status" value="1"/>
</dbReference>
<evidence type="ECO:0000256" key="11">
    <source>
        <dbReference type="SAM" id="MobiDB-lite"/>
    </source>
</evidence>
<dbReference type="GO" id="GO:0008270">
    <property type="term" value="F:zinc ion binding"/>
    <property type="evidence" value="ECO:0007669"/>
    <property type="project" value="UniProtKB-KW"/>
</dbReference>
<evidence type="ECO:0000256" key="7">
    <source>
        <dbReference type="ARBA" id="ARBA00022833"/>
    </source>
</evidence>
<evidence type="ECO:0000256" key="1">
    <source>
        <dbReference type="ARBA" id="ARBA00004123"/>
    </source>
</evidence>
<evidence type="ECO:0000256" key="5">
    <source>
        <dbReference type="ARBA" id="ARBA00022723"/>
    </source>
</evidence>
<dbReference type="PROSITE" id="PS50157">
    <property type="entry name" value="ZINC_FINGER_C2H2_2"/>
    <property type="match status" value="1"/>
</dbReference>
<evidence type="ECO:0000313" key="14">
    <source>
        <dbReference type="EMBL" id="OJD38092.1"/>
    </source>
</evidence>
<keyword evidence="5" id="KW-0479">Metal-binding</keyword>
<evidence type="ECO:0000256" key="6">
    <source>
        <dbReference type="ARBA" id="ARBA00022771"/>
    </source>
</evidence>
<dbReference type="PROSITE" id="PS00028">
    <property type="entry name" value="ZINC_FINGER_C2H2_1"/>
    <property type="match status" value="1"/>
</dbReference>
<gene>
    <name evidence="14" type="ORF">BKCO1_5000226</name>
</gene>
<evidence type="ECO:0000256" key="4">
    <source>
        <dbReference type="ARBA" id="ARBA00022517"/>
    </source>
</evidence>
<evidence type="ECO:0000259" key="13">
    <source>
        <dbReference type="PROSITE" id="PS50171"/>
    </source>
</evidence>
<dbReference type="Gene3D" id="3.30.160.60">
    <property type="entry name" value="Classic Zinc Finger"/>
    <property type="match status" value="1"/>
</dbReference>
<dbReference type="GO" id="GO:0005634">
    <property type="term" value="C:nucleus"/>
    <property type="evidence" value="ECO:0007669"/>
    <property type="project" value="UniProtKB-SubCell"/>
</dbReference>
<feature type="compositionally biased region" description="Basic residues" evidence="11">
    <location>
        <begin position="70"/>
        <end position="80"/>
    </location>
</feature>
<dbReference type="STRING" id="236234.A0A1J9SE40"/>
<evidence type="ECO:0000313" key="15">
    <source>
        <dbReference type="Proteomes" id="UP000183809"/>
    </source>
</evidence>
<dbReference type="AlphaFoldDB" id="A0A1J9SE40"/>
<dbReference type="SMART" id="SM00451">
    <property type="entry name" value="ZnF_U1"/>
    <property type="match status" value="1"/>
</dbReference>
<dbReference type="InterPro" id="IPR036236">
    <property type="entry name" value="Znf_C2H2_sf"/>
</dbReference>
<name>A0A1J9SE40_9PEZI</name>
<feature type="compositionally biased region" description="Basic and acidic residues" evidence="11">
    <location>
        <begin position="81"/>
        <end position="93"/>
    </location>
</feature>
<keyword evidence="7" id="KW-0862">Zinc</keyword>
<keyword evidence="3" id="KW-0963">Cytoplasm</keyword>
<comment type="subcellular location">
    <subcellularLocation>
        <location evidence="2">Cytoplasm</location>
    </subcellularLocation>
    <subcellularLocation>
        <location evidence="1">Nucleus</location>
    </subcellularLocation>
</comment>
<dbReference type="GO" id="GO:0003676">
    <property type="term" value="F:nucleic acid binding"/>
    <property type="evidence" value="ECO:0007669"/>
    <property type="project" value="InterPro"/>
</dbReference>
<sequence length="128" mass="14651">MPAIRGAQSKKKTRRYTRDVDQVYADLRSERHLQLYKETKAEEDLPALGQFYCKECAKWFESNDNLTSHQRGKPHKRRLRQLREEPHTSKESEAAVGLRTDNGTRSNGTDRTGLTGAVEGMMVEETVA</sequence>
<proteinExistence type="inferred from homology"/>
<dbReference type="GeneID" id="31017080"/>
<keyword evidence="4" id="KW-0690">Ribosome biogenesis</keyword>
<comment type="caution">
    <text evidence="14">The sequence shown here is derived from an EMBL/GenBank/DDBJ whole genome shotgun (WGS) entry which is preliminary data.</text>
</comment>
<dbReference type="GO" id="GO:0043021">
    <property type="term" value="F:ribonucleoprotein complex binding"/>
    <property type="evidence" value="ECO:0007669"/>
    <property type="project" value="UniProtKB-ARBA"/>
</dbReference>
<reference evidence="14 15" key="1">
    <citation type="submission" date="2016-10" db="EMBL/GenBank/DDBJ databases">
        <title>Proteomics and genomics reveal pathogen-plant mechanisms compatible with a hemibiotrophic lifestyle of Diplodia corticola.</title>
        <authorList>
            <person name="Fernandes I."/>
            <person name="De Jonge R."/>
            <person name="Van De Peer Y."/>
            <person name="Devreese B."/>
            <person name="Alves A."/>
            <person name="Esteves A.C."/>
        </authorList>
    </citation>
    <scope>NUCLEOTIDE SEQUENCE [LARGE SCALE GENOMIC DNA]</scope>
    <source>
        <strain evidence="14 15">CBS 112549</strain>
    </source>
</reference>
<dbReference type="InterPro" id="IPR003604">
    <property type="entry name" value="Matrin/U1-like-C_Znf_C2H2"/>
</dbReference>
<dbReference type="EMBL" id="MNUE01000005">
    <property type="protein sequence ID" value="OJD38092.1"/>
    <property type="molecule type" value="Genomic_DNA"/>
</dbReference>
<keyword evidence="6 10" id="KW-0863">Zinc-finger</keyword>
<dbReference type="RefSeq" id="XP_020134120.1">
    <property type="nucleotide sequence ID" value="XM_020276819.1"/>
</dbReference>
<dbReference type="PROSITE" id="PS50171">
    <property type="entry name" value="ZF_MATRIN"/>
    <property type="match status" value="1"/>
</dbReference>
<evidence type="ECO:0000256" key="3">
    <source>
        <dbReference type="ARBA" id="ARBA00022490"/>
    </source>
</evidence>
<evidence type="ECO:0000259" key="12">
    <source>
        <dbReference type="PROSITE" id="PS50157"/>
    </source>
</evidence>
<keyword evidence="15" id="KW-1185">Reference proteome</keyword>
<dbReference type="InterPro" id="IPR022755">
    <property type="entry name" value="Znf_C2H2_jaz"/>
</dbReference>
<evidence type="ECO:0000256" key="9">
    <source>
        <dbReference type="ARBA" id="ARBA00038064"/>
    </source>
</evidence>
<feature type="domain" description="C2H2-type" evidence="12">
    <location>
        <begin position="51"/>
        <end position="75"/>
    </location>
</feature>
<dbReference type="GO" id="GO:0005737">
    <property type="term" value="C:cytoplasm"/>
    <property type="evidence" value="ECO:0007669"/>
    <property type="project" value="UniProtKB-SubCell"/>
</dbReference>
<dbReference type="InterPro" id="IPR013087">
    <property type="entry name" value="Znf_C2H2_type"/>
</dbReference>
<dbReference type="InterPro" id="IPR000690">
    <property type="entry name" value="Matrin/U1-C_Znf_C2H2"/>
</dbReference>
<dbReference type="GO" id="GO:0042254">
    <property type="term" value="P:ribosome biogenesis"/>
    <property type="evidence" value="ECO:0007669"/>
    <property type="project" value="UniProtKB-KW"/>
</dbReference>
<protein>
    <submittedName>
        <fullName evidence="14">Zinc finger protein</fullName>
    </submittedName>
</protein>
<dbReference type="PANTHER" id="PTHR46095:SF1">
    <property type="entry name" value="ZINC FINGER PROTEIN 593"/>
    <property type="match status" value="1"/>
</dbReference>
<feature type="region of interest" description="Disordered" evidence="11">
    <location>
        <begin position="64"/>
        <end position="128"/>
    </location>
</feature>